<proteinExistence type="predicted"/>
<accession>A0A1W1CCV8</accession>
<dbReference type="InterPro" id="IPR036388">
    <property type="entry name" value="WH-like_DNA-bd_sf"/>
</dbReference>
<gene>
    <name evidence="1" type="ORF">MNB_SV-14-1032</name>
</gene>
<dbReference type="EMBL" id="FPHN01000154">
    <property type="protein sequence ID" value="SFV63587.1"/>
    <property type="molecule type" value="Genomic_DNA"/>
</dbReference>
<name>A0A1W1CCV8_9ZZZZ</name>
<organism evidence="1">
    <name type="scientific">hydrothermal vent metagenome</name>
    <dbReference type="NCBI Taxonomy" id="652676"/>
    <lineage>
        <taxon>unclassified sequences</taxon>
        <taxon>metagenomes</taxon>
        <taxon>ecological metagenomes</taxon>
    </lineage>
</organism>
<sequence length="295" mass="34217">MKKINNTRKLPLPNYFQCPNLVIDELMPTLSTGAFKQYLFLIRHTVGMLNRESTKGISQERVIAGTGMSRTSVYRASKELKELGLIEVLGTKKSGYEYVVFFEVSAHNYNFKTFLMFQIETYKKHGLMFQNETSYVSNWNILYILNTYLKDNNKKYIKKNPLKSASKKKKSVKQTKSKTDFTTVEVFINYDDFKKMVMHLEELNGSLTATRITKNLNKLKFNKGRSFAFDAEAFKRAVDKFITQTDYLGIWVEDVKRDKKQKEKTNGVDDLKQESKNEISVDELNEELASYGIIA</sequence>
<dbReference type="AlphaFoldDB" id="A0A1W1CCV8"/>
<dbReference type="Gene3D" id="1.10.10.10">
    <property type="entry name" value="Winged helix-like DNA-binding domain superfamily/Winged helix DNA-binding domain"/>
    <property type="match status" value="1"/>
</dbReference>
<evidence type="ECO:0000313" key="1">
    <source>
        <dbReference type="EMBL" id="SFV63587.1"/>
    </source>
</evidence>
<protein>
    <submittedName>
        <fullName evidence="1">Uncharacterized protein</fullName>
    </submittedName>
</protein>
<reference evidence="1" key="1">
    <citation type="submission" date="2016-10" db="EMBL/GenBank/DDBJ databases">
        <authorList>
            <person name="de Groot N.N."/>
        </authorList>
    </citation>
    <scope>NUCLEOTIDE SEQUENCE</scope>
</reference>